<accession>A0ABU1MCW7</accession>
<evidence type="ECO:0000259" key="1">
    <source>
        <dbReference type="PROSITE" id="PS51208"/>
    </source>
</evidence>
<dbReference type="InterPro" id="IPR006315">
    <property type="entry name" value="OM_autotransptr_brl_dom"/>
</dbReference>
<sequence>MGIAEVNVTASELSGDVDIGSGSANFVLAQNSAWSGAARDNGTLILNSLSLDDTSRWFVTGSSAVNSLENNGNIIFSNTDVGFKTLTVQSDYNGEGGYIHFNAILEDDNSATDRLIVVGDTKGLTSVIVNNLDGDGDLTVEGIKLIEVSGASEGIFSLIGDYQTTSGQQVVVGGEYAYALVHGSVSDPDDGDWYLRSQFIPGESEEPLYQAGVPVYEAYPQALLGLNGVATLQQRTGNRVWSGNGNRVVVQGADAIGSLYAAPDEAGAAINGNGVWGRIEGSHNHMEPRFSTSDTNYNQNVFKMQAGIDGMLTETENGKLIGGFTVHYAHGKTKTNSAHGDGDISTDGYGLGGTLTWYGENGFYLDGQGQVTWYRSDLHSTTANTGLTDNNHGFGYALSLEGGQRFAINEAWSLTPQAQLTYSNVDFDAFTDAFDADVSLDRGESLQGRLGLTVDHENSWQNANGMLDRTRVYGIANLYYEFLKGTRVTVAESSFTSRNDRVWGGLGLGGSYNWNDDKYSIYGEGLVNTSLNNFGDSYAIKGNVGFKVKW</sequence>
<comment type="caution">
    <text evidence="2">The sequence shown here is derived from an EMBL/GenBank/DDBJ whole genome shotgun (WGS) entry which is preliminary data.</text>
</comment>
<dbReference type="InterPro" id="IPR005546">
    <property type="entry name" value="Autotransporte_beta"/>
</dbReference>
<dbReference type="PANTHER" id="PTHR35037">
    <property type="entry name" value="C-TERMINAL REGION OF AIDA-LIKE PROTEIN"/>
    <property type="match status" value="1"/>
</dbReference>
<keyword evidence="3" id="KW-1185">Reference proteome</keyword>
<gene>
    <name evidence="2" type="ORF">J2782_003634</name>
</gene>
<dbReference type="InterPro" id="IPR051551">
    <property type="entry name" value="Autotransporter_adhesion"/>
</dbReference>
<proteinExistence type="predicted"/>
<dbReference type="SMART" id="SM00869">
    <property type="entry name" value="Autotransporter"/>
    <property type="match status" value="1"/>
</dbReference>
<evidence type="ECO:0000313" key="3">
    <source>
        <dbReference type="Proteomes" id="UP001184614"/>
    </source>
</evidence>
<dbReference type="NCBIfam" id="TIGR01414">
    <property type="entry name" value="autotrans_barl"/>
    <property type="match status" value="1"/>
</dbReference>
<organism evidence="2 3">
    <name type="scientific">Brucella pseudogrignonensis</name>
    <dbReference type="NCBI Taxonomy" id="419475"/>
    <lineage>
        <taxon>Bacteria</taxon>
        <taxon>Pseudomonadati</taxon>
        <taxon>Pseudomonadota</taxon>
        <taxon>Alphaproteobacteria</taxon>
        <taxon>Hyphomicrobiales</taxon>
        <taxon>Brucellaceae</taxon>
        <taxon>Brucella/Ochrobactrum group</taxon>
        <taxon>Brucella</taxon>
    </lineage>
</organism>
<dbReference type="Gene3D" id="2.40.128.130">
    <property type="entry name" value="Autotransporter beta-domain"/>
    <property type="match status" value="1"/>
</dbReference>
<dbReference type="InterPro" id="IPR036709">
    <property type="entry name" value="Autotransporte_beta_dom_sf"/>
</dbReference>
<dbReference type="PROSITE" id="PS51208">
    <property type="entry name" value="AUTOTRANSPORTER"/>
    <property type="match status" value="1"/>
</dbReference>
<dbReference type="InterPro" id="IPR043990">
    <property type="entry name" value="AC_1"/>
</dbReference>
<dbReference type="Proteomes" id="UP001184614">
    <property type="component" value="Unassembled WGS sequence"/>
</dbReference>
<reference evidence="2 3" key="1">
    <citation type="submission" date="2023-07" db="EMBL/GenBank/DDBJ databases">
        <title>Sorghum-associated microbial communities from plants grown in Nebraska, USA.</title>
        <authorList>
            <person name="Schachtman D."/>
        </authorList>
    </citation>
    <scope>NUCLEOTIDE SEQUENCE [LARGE SCALE GENOMIC DNA]</scope>
    <source>
        <strain evidence="2 3">DS1730</strain>
    </source>
</reference>
<protein>
    <submittedName>
        <fullName evidence="2">Outer membrane autotransporter protein</fullName>
    </submittedName>
</protein>
<dbReference type="RefSeq" id="WP_310015016.1">
    <property type="nucleotide sequence ID" value="NZ_JAVDQT010000007.1"/>
</dbReference>
<dbReference type="EMBL" id="JAVDQT010000007">
    <property type="protein sequence ID" value="MDR6433888.1"/>
    <property type="molecule type" value="Genomic_DNA"/>
</dbReference>
<name>A0ABU1MCW7_9HYPH</name>
<dbReference type="PANTHER" id="PTHR35037:SF3">
    <property type="entry name" value="C-TERMINAL REGION OF AIDA-LIKE PROTEIN"/>
    <property type="match status" value="1"/>
</dbReference>
<dbReference type="CDD" id="cd01344">
    <property type="entry name" value="PL2_Passenger_AT"/>
    <property type="match status" value="1"/>
</dbReference>
<dbReference type="Pfam" id="PF03797">
    <property type="entry name" value="Autotransporter"/>
    <property type="match status" value="1"/>
</dbReference>
<dbReference type="SUPFAM" id="SSF51126">
    <property type="entry name" value="Pectin lyase-like"/>
    <property type="match status" value="1"/>
</dbReference>
<dbReference type="SUPFAM" id="SSF103515">
    <property type="entry name" value="Autotransporter"/>
    <property type="match status" value="1"/>
</dbReference>
<dbReference type="InterPro" id="IPR011050">
    <property type="entry name" value="Pectin_lyase_fold/virulence"/>
</dbReference>
<feature type="domain" description="Autotransporter" evidence="1">
    <location>
        <begin position="268"/>
        <end position="550"/>
    </location>
</feature>
<evidence type="ECO:0000313" key="2">
    <source>
        <dbReference type="EMBL" id="MDR6433888.1"/>
    </source>
</evidence>
<dbReference type="InterPro" id="IPR012332">
    <property type="entry name" value="Autotransporter_pectin_lyase_C"/>
</dbReference>
<dbReference type="Gene3D" id="2.160.20.20">
    <property type="match status" value="1"/>
</dbReference>
<dbReference type="Pfam" id="PF18883">
    <property type="entry name" value="AC_1"/>
    <property type="match status" value="1"/>
</dbReference>